<reference evidence="1" key="1">
    <citation type="submission" date="2017-09" db="EMBL/GenBank/DDBJ databases">
        <title>Complete Genome Sequence of ansamitocin-producing Bacterium Actinosynnema pretiosum X47.</title>
        <authorList>
            <person name="Cao G."/>
            <person name="Zong G."/>
            <person name="Zhong C."/>
            <person name="Fu J."/>
        </authorList>
    </citation>
    <scope>NUCLEOTIDE SEQUENCE [LARGE SCALE GENOMIC DNA]</scope>
    <source>
        <strain evidence="1">X47</strain>
    </source>
</reference>
<accession>A0A290ZAU5</accession>
<dbReference type="RefSeq" id="WP_096495930.1">
    <property type="nucleotide sequence ID" value="NZ_CP023445.1"/>
</dbReference>
<protein>
    <submittedName>
        <fullName evidence="1">Uncharacterized protein</fullName>
    </submittedName>
</protein>
<gene>
    <name evidence="1" type="ORF">CNX65_24880</name>
</gene>
<proteinExistence type="predicted"/>
<name>A0A290ZAU5_9PSEU</name>
<dbReference type="KEGG" id="apre:CNX65_24880"/>
<keyword evidence="2" id="KW-1185">Reference proteome</keyword>
<organism evidence="1 2">
    <name type="scientific">Actinosynnema pretiosum</name>
    <dbReference type="NCBI Taxonomy" id="42197"/>
    <lineage>
        <taxon>Bacteria</taxon>
        <taxon>Bacillati</taxon>
        <taxon>Actinomycetota</taxon>
        <taxon>Actinomycetes</taxon>
        <taxon>Pseudonocardiales</taxon>
        <taxon>Pseudonocardiaceae</taxon>
        <taxon>Actinosynnema</taxon>
    </lineage>
</organism>
<dbReference type="Proteomes" id="UP000218505">
    <property type="component" value="Chromosome"/>
</dbReference>
<dbReference type="AlphaFoldDB" id="A0A290ZAU5"/>
<evidence type="ECO:0000313" key="2">
    <source>
        <dbReference type="Proteomes" id="UP000218505"/>
    </source>
</evidence>
<dbReference type="EMBL" id="CP023445">
    <property type="protein sequence ID" value="ATE56109.1"/>
    <property type="molecule type" value="Genomic_DNA"/>
</dbReference>
<evidence type="ECO:0000313" key="1">
    <source>
        <dbReference type="EMBL" id="ATE56109.1"/>
    </source>
</evidence>
<sequence length="123" mass="13572">MDVGEVVDRLFERFAAGRFGAIVTVQDRESEDRWVQLCDNSINLPHPADVPPDELLEPLDLFGDLPWEVESWEPNSYATIDWGPVGDDGETAAMAAALKGALERVLVHLGLPADSERWVVTEG</sequence>